<evidence type="ECO:0000256" key="1">
    <source>
        <dbReference type="SAM" id="SignalP"/>
    </source>
</evidence>
<accession>A0A6S7CYL5</accession>
<keyword evidence="3" id="KW-1185">Reference proteome</keyword>
<proteinExistence type="predicted"/>
<feature type="signal peptide" evidence="1">
    <location>
        <begin position="1"/>
        <end position="26"/>
    </location>
</feature>
<protein>
    <recommendedName>
        <fullName evidence="4">DUF3604 domain-containing protein</fullName>
    </recommendedName>
</protein>
<keyword evidence="1" id="KW-0732">Signal</keyword>
<dbReference type="SUPFAM" id="SSF89550">
    <property type="entry name" value="PHP domain-like"/>
    <property type="match status" value="1"/>
</dbReference>
<evidence type="ECO:0008006" key="4">
    <source>
        <dbReference type="Google" id="ProtNLM"/>
    </source>
</evidence>
<evidence type="ECO:0000313" key="2">
    <source>
        <dbReference type="EMBL" id="CAB3801255.1"/>
    </source>
</evidence>
<dbReference type="Pfam" id="PF12228">
    <property type="entry name" value="DUF3604"/>
    <property type="match status" value="1"/>
</dbReference>
<dbReference type="InterPro" id="IPR016195">
    <property type="entry name" value="Pol/histidinol_Pase-like"/>
</dbReference>
<dbReference type="Gene3D" id="3.20.20.140">
    <property type="entry name" value="Metal-dependent hydrolases"/>
    <property type="match status" value="1"/>
</dbReference>
<dbReference type="RefSeq" id="WP_175107583.1">
    <property type="nucleotide sequence ID" value="NZ_CADIKM010000041.1"/>
</dbReference>
<feature type="chain" id="PRO_5028992371" description="DUF3604 domain-containing protein" evidence="1">
    <location>
        <begin position="27"/>
        <end position="649"/>
    </location>
</feature>
<evidence type="ECO:0000313" key="3">
    <source>
        <dbReference type="Proteomes" id="UP000494115"/>
    </source>
</evidence>
<organism evidence="2 3">
    <name type="scientific">Pararobbsia alpina</name>
    <dbReference type="NCBI Taxonomy" id="621374"/>
    <lineage>
        <taxon>Bacteria</taxon>
        <taxon>Pseudomonadati</taxon>
        <taxon>Pseudomonadota</taxon>
        <taxon>Betaproteobacteria</taxon>
        <taxon>Burkholderiales</taxon>
        <taxon>Burkholderiaceae</taxon>
        <taxon>Pararobbsia</taxon>
    </lineage>
</organism>
<dbReference type="AlphaFoldDB" id="A0A6S7CYL5"/>
<dbReference type="EMBL" id="CADIKM010000041">
    <property type="protein sequence ID" value="CAB3801255.1"/>
    <property type="molecule type" value="Genomic_DNA"/>
</dbReference>
<dbReference type="Proteomes" id="UP000494115">
    <property type="component" value="Unassembled WGS sequence"/>
</dbReference>
<name>A0A6S7CYL5_9BURK</name>
<dbReference type="InterPro" id="IPR022028">
    <property type="entry name" value="DUF3604"/>
</dbReference>
<sequence length="649" mass="71802">MSAPRLCTVAALAALATLPFGRSAAAADPLTTDIGTLDHESAEKAFSAAPYSPYAGRSFPTRPFFGDTHLHTSFSMDAGAFGARLGPKEAYRFAKGEEVTASSGQRAKLSRPLDFLVVTDHSDNMGFFPDLLAGKPEMLADPTGRRWYDMVQEGKGADAAIEIIVAFSQGKFPPALLYSPGSTAYRSAWRETIKAAEEANDPGRFTAFIGYEWTSNTGGNNLHRNVIFRDDGRRASMVEPFTVLPPLGSDNPRDLWKWMTAYEQKTGGNVLAIAHNGNLSNGRMFPVIESFGGKPIDRAYAETRARWERLYEATQIKGDGETHPFLSPNDEFASFERWDKGNLDLSELKKPEMLQYEYARSALKTGLKLEQQLGVNPYKFGMVGSTDAHTGLTAVEEDNFFGKTTSSEPSKDRATHPFVKTDKAVIMGWEQSSSGYAAVWANENTRESIFDAMQRKEVYATTGPRMVVRFFGSFDFEASDAKTRMPATIGYRKGVPMGGDLRDAPKGKAPTFLVAALKDPIGANLDRIQIVKGWLDRRGELQEKIYDVAWSDKRTPGADGKLPPVGNTVDVPNASYSNSIGEPELITVWRDPDFDAGSRAFYYARVIEIPTPRWTAYDAKYFKVKMPPEVPTIIQERAYTSPIWYTPRS</sequence>
<gene>
    <name evidence="2" type="ORF">LMG28138_04981</name>
</gene>
<reference evidence="2 3" key="1">
    <citation type="submission" date="2020-04" db="EMBL/GenBank/DDBJ databases">
        <authorList>
            <person name="De Canck E."/>
        </authorList>
    </citation>
    <scope>NUCLEOTIDE SEQUENCE [LARGE SCALE GENOMIC DNA]</scope>
    <source>
        <strain evidence="2 3">LMG 28138</strain>
    </source>
</reference>